<evidence type="ECO:0000256" key="10">
    <source>
        <dbReference type="ARBA" id="ARBA00023043"/>
    </source>
</evidence>
<accession>A0AAV4MM81</accession>
<dbReference type="PANTHER" id="PTHR24198:SF165">
    <property type="entry name" value="ANKYRIN REPEAT-CONTAINING PROTEIN-RELATED"/>
    <property type="match status" value="1"/>
</dbReference>
<comment type="subunit">
    <text evidence="14">Homotetramer in membranes.</text>
</comment>
<feature type="repeat" description="ANK" evidence="16">
    <location>
        <begin position="76"/>
        <end position="108"/>
    </location>
</feature>
<dbReference type="Gene3D" id="1.25.40.20">
    <property type="entry name" value="Ankyrin repeat-containing domain"/>
    <property type="match status" value="2"/>
</dbReference>
<keyword evidence="8" id="KW-0677">Repeat</keyword>
<evidence type="ECO:0000256" key="13">
    <source>
        <dbReference type="ARBA" id="ARBA00049657"/>
    </source>
</evidence>
<dbReference type="Proteomes" id="UP001054945">
    <property type="component" value="Unassembled WGS sequence"/>
</dbReference>
<keyword evidence="12" id="KW-1053">Target membrane</keyword>
<evidence type="ECO:0000313" key="18">
    <source>
        <dbReference type="Proteomes" id="UP001054945"/>
    </source>
</evidence>
<keyword evidence="6" id="KW-0800">Toxin</keyword>
<dbReference type="PANTHER" id="PTHR24198">
    <property type="entry name" value="ANKYRIN REPEAT AND PROTEIN KINASE DOMAIN-CONTAINING PROTEIN"/>
    <property type="match status" value="1"/>
</dbReference>
<evidence type="ECO:0000256" key="3">
    <source>
        <dbReference type="ARBA" id="ARBA00022483"/>
    </source>
</evidence>
<dbReference type="PROSITE" id="PS50088">
    <property type="entry name" value="ANK_REPEAT"/>
    <property type="match status" value="3"/>
</dbReference>
<evidence type="ECO:0000256" key="15">
    <source>
        <dbReference type="ARBA" id="ARBA00049811"/>
    </source>
</evidence>
<feature type="repeat" description="ANK" evidence="16">
    <location>
        <begin position="9"/>
        <end position="41"/>
    </location>
</feature>
<dbReference type="GO" id="GO:0090729">
    <property type="term" value="F:toxin activity"/>
    <property type="evidence" value="ECO:0007669"/>
    <property type="project" value="UniProtKB-KW"/>
</dbReference>
<protein>
    <recommendedName>
        <fullName evidence="15">Alpha-latrotoxin</fullName>
    </recommendedName>
</protein>
<proteinExistence type="inferred from homology"/>
<reference evidence="17 18" key="1">
    <citation type="submission" date="2021-06" db="EMBL/GenBank/DDBJ databases">
        <title>Caerostris extrusa draft genome.</title>
        <authorList>
            <person name="Kono N."/>
            <person name="Arakawa K."/>
        </authorList>
    </citation>
    <scope>NUCLEOTIDE SEQUENCE [LARGE SCALE GENOMIC DNA]</scope>
</reference>
<evidence type="ECO:0000313" key="17">
    <source>
        <dbReference type="EMBL" id="GIX72963.1"/>
    </source>
</evidence>
<name>A0AAV4MM81_CAEEX</name>
<gene>
    <name evidence="17" type="ORF">CEXT_194251</name>
</gene>
<dbReference type="GO" id="GO:0044231">
    <property type="term" value="C:host cell presynaptic membrane"/>
    <property type="evidence" value="ECO:0007669"/>
    <property type="project" value="UniProtKB-KW"/>
</dbReference>
<evidence type="ECO:0000256" key="2">
    <source>
        <dbReference type="ARBA" id="ARBA00004613"/>
    </source>
</evidence>
<keyword evidence="4" id="KW-0964">Secreted</keyword>
<keyword evidence="10 16" id="KW-0040">ANK repeat</keyword>
<evidence type="ECO:0000256" key="11">
    <source>
        <dbReference type="ARBA" id="ARBA00023136"/>
    </source>
</evidence>
<dbReference type="InterPro" id="IPR036770">
    <property type="entry name" value="Ankyrin_rpt-contain_sf"/>
</dbReference>
<evidence type="ECO:0000256" key="4">
    <source>
        <dbReference type="ARBA" id="ARBA00022525"/>
    </source>
</evidence>
<dbReference type="GO" id="GO:0044218">
    <property type="term" value="C:other organism cell membrane"/>
    <property type="evidence" value="ECO:0007669"/>
    <property type="project" value="UniProtKB-KW"/>
</dbReference>
<evidence type="ECO:0000256" key="12">
    <source>
        <dbReference type="ARBA" id="ARBA00023298"/>
    </source>
</evidence>
<evidence type="ECO:0000256" key="1">
    <source>
        <dbReference type="ARBA" id="ARBA00004175"/>
    </source>
</evidence>
<dbReference type="SUPFAM" id="SSF48403">
    <property type="entry name" value="Ankyrin repeat"/>
    <property type="match status" value="1"/>
</dbReference>
<keyword evidence="5" id="KW-1052">Target cell membrane</keyword>
<evidence type="ECO:0000256" key="5">
    <source>
        <dbReference type="ARBA" id="ARBA00022537"/>
    </source>
</evidence>
<evidence type="ECO:0000256" key="14">
    <source>
        <dbReference type="ARBA" id="ARBA00049715"/>
    </source>
</evidence>
<keyword evidence="3" id="KW-0268">Exocytosis</keyword>
<sequence length="115" mass="12723">MTVDDVDKENRTPLHLASQKGHSRVVEVLLNFNASCSAKDKRGYSPVHYAIRNGHEECGMLLLDKEVNVDANVTDCGLSPLHIAVESCKLNFVQHLLKKKANVNSMSDRCTTPCT</sequence>
<organism evidence="17 18">
    <name type="scientific">Caerostris extrusa</name>
    <name type="common">Bark spider</name>
    <name type="synonym">Caerostris bankana</name>
    <dbReference type="NCBI Taxonomy" id="172846"/>
    <lineage>
        <taxon>Eukaryota</taxon>
        <taxon>Metazoa</taxon>
        <taxon>Ecdysozoa</taxon>
        <taxon>Arthropoda</taxon>
        <taxon>Chelicerata</taxon>
        <taxon>Arachnida</taxon>
        <taxon>Araneae</taxon>
        <taxon>Araneomorphae</taxon>
        <taxon>Entelegynae</taxon>
        <taxon>Araneoidea</taxon>
        <taxon>Araneidae</taxon>
        <taxon>Caerostris</taxon>
    </lineage>
</organism>
<keyword evidence="7" id="KW-0528">Neurotoxin</keyword>
<dbReference type="GO" id="GO:0005576">
    <property type="term" value="C:extracellular region"/>
    <property type="evidence" value="ECO:0007669"/>
    <property type="project" value="UniProtKB-SubCell"/>
</dbReference>
<comment type="subcellular location">
    <subcellularLocation>
        <location evidence="2">Secreted</location>
    </subcellularLocation>
    <subcellularLocation>
        <location evidence="1">Target cell membrane</location>
    </subcellularLocation>
</comment>
<dbReference type="Pfam" id="PF12796">
    <property type="entry name" value="Ank_2"/>
    <property type="match status" value="1"/>
</dbReference>
<dbReference type="AlphaFoldDB" id="A0AAV4MM81"/>
<comment type="caution">
    <text evidence="17">The sequence shown here is derived from an EMBL/GenBank/DDBJ whole genome shotgun (WGS) entry which is preliminary data.</text>
</comment>
<evidence type="ECO:0000256" key="8">
    <source>
        <dbReference type="ARBA" id="ARBA00022737"/>
    </source>
</evidence>
<evidence type="ECO:0000256" key="7">
    <source>
        <dbReference type="ARBA" id="ARBA00022699"/>
    </source>
</evidence>
<dbReference type="InterPro" id="IPR002110">
    <property type="entry name" value="Ankyrin_rpt"/>
</dbReference>
<dbReference type="PRINTS" id="PR01415">
    <property type="entry name" value="ANKYRIN"/>
</dbReference>
<evidence type="ECO:0000256" key="6">
    <source>
        <dbReference type="ARBA" id="ARBA00022656"/>
    </source>
</evidence>
<keyword evidence="9" id="KW-0638">Presynaptic neurotoxin</keyword>
<evidence type="ECO:0000256" key="16">
    <source>
        <dbReference type="PROSITE-ProRule" id="PRU00023"/>
    </source>
</evidence>
<keyword evidence="18" id="KW-1185">Reference proteome</keyword>
<comment type="similarity">
    <text evidence="13">Belongs to the cationic peptide 01 (latrotoxin) family. 03 (alpha-latrotoxin) subfamily.</text>
</comment>
<evidence type="ECO:0000256" key="9">
    <source>
        <dbReference type="ARBA" id="ARBA00023028"/>
    </source>
</evidence>
<dbReference type="SMART" id="SM00248">
    <property type="entry name" value="ANK"/>
    <property type="match status" value="3"/>
</dbReference>
<keyword evidence="11" id="KW-0472">Membrane</keyword>
<feature type="repeat" description="ANK" evidence="16">
    <location>
        <begin position="42"/>
        <end position="74"/>
    </location>
</feature>
<dbReference type="PROSITE" id="PS50297">
    <property type="entry name" value="ANK_REP_REGION"/>
    <property type="match status" value="3"/>
</dbReference>
<dbReference type="GO" id="GO:0006887">
    <property type="term" value="P:exocytosis"/>
    <property type="evidence" value="ECO:0007669"/>
    <property type="project" value="UniProtKB-KW"/>
</dbReference>
<dbReference type="EMBL" id="BPLR01002363">
    <property type="protein sequence ID" value="GIX72963.1"/>
    <property type="molecule type" value="Genomic_DNA"/>
</dbReference>